<feature type="non-terminal residue" evidence="1">
    <location>
        <position position="78"/>
    </location>
</feature>
<comment type="caution">
    <text evidence="1">The sequence shown here is derived from an EMBL/GenBank/DDBJ whole genome shotgun (WGS) entry which is preliminary data.</text>
</comment>
<dbReference type="Proteomes" id="UP001066276">
    <property type="component" value="Chromosome 7"/>
</dbReference>
<accession>A0AAV7Q256</accession>
<proteinExistence type="predicted"/>
<evidence type="ECO:0000313" key="1">
    <source>
        <dbReference type="EMBL" id="KAJ1133309.1"/>
    </source>
</evidence>
<protein>
    <submittedName>
        <fullName evidence="1">Uncharacterized protein</fullName>
    </submittedName>
</protein>
<keyword evidence="2" id="KW-1185">Reference proteome</keyword>
<sequence length="78" mass="8251">PPLRQDPLCTLCQLPLRQPPLCPLRQPPLCPLCQTSLCTLCQPLSALRAGRSQAPVPSVTLGRLSPAEEAAAASEVLP</sequence>
<gene>
    <name evidence="1" type="ORF">NDU88_011605</name>
</gene>
<name>A0AAV7Q256_PLEWA</name>
<reference evidence="1" key="1">
    <citation type="journal article" date="2022" name="bioRxiv">
        <title>Sequencing and chromosome-scale assembly of the giantPleurodeles waltlgenome.</title>
        <authorList>
            <person name="Brown T."/>
            <person name="Elewa A."/>
            <person name="Iarovenko S."/>
            <person name="Subramanian E."/>
            <person name="Araus A.J."/>
            <person name="Petzold A."/>
            <person name="Susuki M."/>
            <person name="Suzuki K.-i.T."/>
            <person name="Hayashi T."/>
            <person name="Toyoda A."/>
            <person name="Oliveira C."/>
            <person name="Osipova E."/>
            <person name="Leigh N.D."/>
            <person name="Simon A."/>
            <person name="Yun M.H."/>
        </authorList>
    </citation>
    <scope>NUCLEOTIDE SEQUENCE</scope>
    <source>
        <strain evidence="1">20211129_DDA</strain>
        <tissue evidence="1">Liver</tissue>
    </source>
</reference>
<evidence type="ECO:0000313" key="2">
    <source>
        <dbReference type="Proteomes" id="UP001066276"/>
    </source>
</evidence>
<organism evidence="1 2">
    <name type="scientific">Pleurodeles waltl</name>
    <name type="common">Iberian ribbed newt</name>
    <dbReference type="NCBI Taxonomy" id="8319"/>
    <lineage>
        <taxon>Eukaryota</taxon>
        <taxon>Metazoa</taxon>
        <taxon>Chordata</taxon>
        <taxon>Craniata</taxon>
        <taxon>Vertebrata</taxon>
        <taxon>Euteleostomi</taxon>
        <taxon>Amphibia</taxon>
        <taxon>Batrachia</taxon>
        <taxon>Caudata</taxon>
        <taxon>Salamandroidea</taxon>
        <taxon>Salamandridae</taxon>
        <taxon>Pleurodelinae</taxon>
        <taxon>Pleurodeles</taxon>
    </lineage>
</organism>
<dbReference type="EMBL" id="JANPWB010000011">
    <property type="protein sequence ID" value="KAJ1133309.1"/>
    <property type="molecule type" value="Genomic_DNA"/>
</dbReference>
<feature type="non-terminal residue" evidence="1">
    <location>
        <position position="1"/>
    </location>
</feature>
<dbReference type="AlphaFoldDB" id="A0AAV7Q256"/>